<protein>
    <submittedName>
        <fullName evidence="2">Uncharacterized protein</fullName>
    </submittedName>
</protein>
<evidence type="ECO:0000313" key="3">
    <source>
        <dbReference type="Proteomes" id="UP001190700"/>
    </source>
</evidence>
<organism evidence="2 3">
    <name type="scientific">Cymbomonas tetramitiformis</name>
    <dbReference type="NCBI Taxonomy" id="36881"/>
    <lineage>
        <taxon>Eukaryota</taxon>
        <taxon>Viridiplantae</taxon>
        <taxon>Chlorophyta</taxon>
        <taxon>Pyramimonadophyceae</taxon>
        <taxon>Pyramimonadales</taxon>
        <taxon>Pyramimonadaceae</taxon>
        <taxon>Cymbomonas</taxon>
    </lineage>
</organism>
<sequence>MVDITIFIRNLQRGPCKDAQYDERDPPVLLLKLDVEIRESLVGAHSPPNRGSMKLSVTSRGMQHPWLTERTRRRVQKHVTPDVAKRLLNSHSGQLKEELVTVGLGLRLHGDATMYARRMSMRNSGRSLKMSRALSTMLDEQINLCKCESIAHKKLEEAHRWDSCMQQISDEYDIYEYASLLLCCAHIVVQNGVRKTMHAREAFPSKRSRLAEILGDGSAAAVDGEFHVVRACVFSYCEHIDANRT</sequence>
<accession>A0AAE0EZ50</accession>
<reference evidence="2 3" key="1">
    <citation type="journal article" date="2015" name="Genome Biol. Evol.">
        <title>Comparative Genomics of a Bacterivorous Green Alga Reveals Evolutionary Causalities and Consequences of Phago-Mixotrophic Mode of Nutrition.</title>
        <authorList>
            <person name="Burns J.A."/>
            <person name="Paasch A."/>
            <person name="Narechania A."/>
            <person name="Kim E."/>
        </authorList>
    </citation>
    <scope>NUCLEOTIDE SEQUENCE [LARGE SCALE GENOMIC DNA]</scope>
    <source>
        <strain evidence="2 3">PLY_AMNH</strain>
    </source>
</reference>
<evidence type="ECO:0000313" key="2">
    <source>
        <dbReference type="EMBL" id="KAK3245828.1"/>
    </source>
</evidence>
<evidence type="ECO:0000256" key="1">
    <source>
        <dbReference type="SAM" id="MobiDB-lite"/>
    </source>
</evidence>
<comment type="caution">
    <text evidence="2">The sequence shown here is derived from an EMBL/GenBank/DDBJ whole genome shotgun (WGS) entry which is preliminary data.</text>
</comment>
<dbReference type="AlphaFoldDB" id="A0AAE0EZ50"/>
<feature type="region of interest" description="Disordered" evidence="1">
    <location>
        <begin position="43"/>
        <end position="63"/>
    </location>
</feature>
<gene>
    <name evidence="2" type="ORF">CYMTET_44649</name>
</gene>
<dbReference type="EMBL" id="LGRX02030310">
    <property type="protein sequence ID" value="KAK3245828.1"/>
    <property type="molecule type" value="Genomic_DNA"/>
</dbReference>
<dbReference type="Proteomes" id="UP001190700">
    <property type="component" value="Unassembled WGS sequence"/>
</dbReference>
<keyword evidence="3" id="KW-1185">Reference proteome</keyword>
<name>A0AAE0EZ50_9CHLO</name>
<proteinExistence type="predicted"/>